<protein>
    <submittedName>
        <fullName evidence="2">Uncharacterized protein</fullName>
    </submittedName>
</protein>
<reference evidence="2" key="1">
    <citation type="submission" date="2019-05" db="EMBL/GenBank/DDBJ databases">
        <title>Metatranscriptomic reconstruction reveals RNA viruses with the potential to shape carbon cycling in soil.</title>
        <authorList>
            <person name="Starr E.P."/>
            <person name="Nuccio E."/>
            <person name="Pett-Ridge J."/>
            <person name="Banfield J.F."/>
            <person name="Firestone M.K."/>
        </authorList>
    </citation>
    <scope>NUCLEOTIDE SEQUENCE</scope>
    <source>
        <strain evidence="2">H1_Bulk_29_scaffold_203</strain>
    </source>
</reference>
<gene>
    <name evidence="2" type="ORF">H1Bulk29203_000002</name>
</gene>
<evidence type="ECO:0000313" key="2">
    <source>
        <dbReference type="EMBL" id="QDH87941.1"/>
    </source>
</evidence>
<organism evidence="2">
    <name type="scientific">Leviviridae sp</name>
    <dbReference type="NCBI Taxonomy" id="2027243"/>
    <lineage>
        <taxon>Viruses</taxon>
        <taxon>Riboviria</taxon>
        <taxon>Orthornavirae</taxon>
        <taxon>Lenarviricota</taxon>
        <taxon>Leviviricetes</taxon>
        <taxon>Norzivirales</taxon>
        <taxon>Fiersviridae</taxon>
    </lineage>
</organism>
<feature type="region of interest" description="Disordered" evidence="1">
    <location>
        <begin position="1"/>
        <end position="24"/>
    </location>
</feature>
<name>A0A514D2T6_9VIRU</name>
<sequence length="137" mass="14605">MLTQNFTATSGGTCTKPGSTGARQFNLTAPPSSESLLRRYAATALTVPLEMVTSHQIVGTAYKARIRSMLKFQLKDLTKDPTLTGGIIPSAAAYLVIDRPVNSGGAIINAQVDDLVGWLIDTITQSGVLASFYNQEQ</sequence>
<evidence type="ECO:0000256" key="1">
    <source>
        <dbReference type="SAM" id="MobiDB-lite"/>
    </source>
</evidence>
<dbReference type="EMBL" id="MN033734">
    <property type="protein sequence ID" value="QDH87941.1"/>
    <property type="molecule type" value="Genomic_RNA"/>
</dbReference>
<accession>A0A514D2T6</accession>
<proteinExistence type="predicted"/>